<name>A0ABQ9XBT2_9EUKA</name>
<evidence type="ECO:0000313" key="2">
    <source>
        <dbReference type="EMBL" id="KAK2948723.1"/>
    </source>
</evidence>
<evidence type="ECO:0000313" key="3">
    <source>
        <dbReference type="Proteomes" id="UP001281761"/>
    </source>
</evidence>
<dbReference type="Proteomes" id="UP001281761">
    <property type="component" value="Unassembled WGS sequence"/>
</dbReference>
<sequence length="240" mass="26963">MTSICDISDTFSDATRSDCSPFLNWDEESLETIQERSVVFRSLVATVKLKPALEASLEAKAKAFLKYMDYWSQASVDQIITTTTMRMLNNLFWRCSAKVRLALFITDMVPQLISTINPLSLSFVEAADIHVNLMKVIFYSLELSTPNGLEQLEIEDGNEKQAVHETVLMQIIIPSEKYICHLCTNRNSIIDGEQSESLNLEFSVFRDRCPAGMERKKGRCATDGEDSVSNAENGGHGRCD</sequence>
<feature type="region of interest" description="Disordered" evidence="1">
    <location>
        <begin position="215"/>
        <end position="240"/>
    </location>
</feature>
<proteinExistence type="predicted"/>
<keyword evidence="3" id="KW-1185">Reference proteome</keyword>
<protein>
    <submittedName>
        <fullName evidence="2">Uncharacterized protein</fullName>
    </submittedName>
</protein>
<dbReference type="EMBL" id="JARBJD010000170">
    <property type="protein sequence ID" value="KAK2948723.1"/>
    <property type="molecule type" value="Genomic_DNA"/>
</dbReference>
<evidence type="ECO:0000256" key="1">
    <source>
        <dbReference type="SAM" id="MobiDB-lite"/>
    </source>
</evidence>
<organism evidence="2 3">
    <name type="scientific">Blattamonas nauphoetae</name>
    <dbReference type="NCBI Taxonomy" id="2049346"/>
    <lineage>
        <taxon>Eukaryota</taxon>
        <taxon>Metamonada</taxon>
        <taxon>Preaxostyla</taxon>
        <taxon>Oxymonadida</taxon>
        <taxon>Blattamonas</taxon>
    </lineage>
</organism>
<reference evidence="2 3" key="1">
    <citation type="journal article" date="2022" name="bioRxiv">
        <title>Genomics of Preaxostyla Flagellates Illuminates Evolutionary Transitions and the Path Towards Mitochondrial Loss.</title>
        <authorList>
            <person name="Novak L.V.F."/>
            <person name="Treitli S.C."/>
            <person name="Pyrih J."/>
            <person name="Halakuc P."/>
            <person name="Pipaliya S.V."/>
            <person name="Vacek V."/>
            <person name="Brzon O."/>
            <person name="Soukal P."/>
            <person name="Eme L."/>
            <person name="Dacks J.B."/>
            <person name="Karnkowska A."/>
            <person name="Elias M."/>
            <person name="Hampl V."/>
        </authorList>
    </citation>
    <scope>NUCLEOTIDE SEQUENCE [LARGE SCALE GENOMIC DNA]</scope>
    <source>
        <strain evidence="2">NAU3</strain>
        <tissue evidence="2">Gut</tissue>
    </source>
</reference>
<gene>
    <name evidence="2" type="ORF">BLNAU_16361</name>
</gene>
<accession>A0ABQ9XBT2</accession>
<comment type="caution">
    <text evidence="2">The sequence shown here is derived from an EMBL/GenBank/DDBJ whole genome shotgun (WGS) entry which is preliminary data.</text>
</comment>